<evidence type="ECO:0000313" key="1">
    <source>
        <dbReference type="EMBL" id="VUX39288.1"/>
    </source>
</evidence>
<protein>
    <submittedName>
        <fullName evidence="1">Uncharacterized protein</fullName>
    </submittedName>
</protein>
<accession>A0A564W3Y1</accession>
<dbReference type="EMBL" id="CABHNW010000093">
    <property type="protein sequence ID" value="VUX39288.1"/>
    <property type="molecule type" value="Genomic_DNA"/>
</dbReference>
<dbReference type="Proteomes" id="UP000408482">
    <property type="component" value="Unassembled WGS sequence"/>
</dbReference>
<keyword evidence="2" id="KW-1185">Reference proteome</keyword>
<evidence type="ECO:0000313" key="2">
    <source>
        <dbReference type="Proteomes" id="UP000408482"/>
    </source>
</evidence>
<organism evidence="1 2">
    <name type="scientific">Blautia luti</name>
    <dbReference type="NCBI Taxonomy" id="89014"/>
    <lineage>
        <taxon>Bacteria</taxon>
        <taxon>Bacillati</taxon>
        <taxon>Bacillota</taxon>
        <taxon>Clostridia</taxon>
        <taxon>Lachnospirales</taxon>
        <taxon>Lachnospiraceae</taxon>
        <taxon>Blautia</taxon>
    </lineage>
</organism>
<name>A0A564W3Y1_9FIRM</name>
<dbReference type="RefSeq" id="WP_144093954.1">
    <property type="nucleotide sequence ID" value="NZ_CABHMX010000033.1"/>
</dbReference>
<sequence length="481" mass="56387">MGAYGISFFVGREETFLMRISMIPFGLLSGFMDSKEIRITELGEDGFRFRLAEECPEPEQFLICFYDMKKAGYRRVEIRRFGMSAAEEQCLQEQQPVEKKTGKYFYREYSVRVEQKDYVQEVRRLAGEYNRYIRLKLDGDDGELAKSLTGYPAELDEMHCRSLEEQKKRWFFRENEKVSGNPQDTMGAEELRLLDNAEFALELNCTSLYEEYLCQPLQAFLASYWQKNYLTHSYFAGRIPDRFYIGNQFCHNLFPTEEQLFSIMDKMYSEGSEITLVFSYIREFMLSSVGKLLENVDNWCCIHGVNVEIVVNDWAMVEMLCGKTSRLRPVLGTLLNKRKKDPRMKYKSGDTLLFQQNSLNAGFYRDFLAEEFHIHRYEWESCGYPQELPPGKNSLHLPFYQTNTSQYCPLYALCTTGDRGTQQLVEHCPKFCEKYALLYPEHLHMAGRYNSLFGVDKTLPESTEMWKNIKGTKPDRIVVNI</sequence>
<gene>
    <name evidence="1" type="ORF">RSSSTS7063_03576</name>
</gene>
<dbReference type="AlphaFoldDB" id="A0A564W3Y1"/>
<reference evidence="1 2" key="1">
    <citation type="submission" date="2019-07" db="EMBL/GenBank/DDBJ databases">
        <authorList>
            <person name="Hibberd C M."/>
            <person name="Gehrig L. J."/>
            <person name="Chang H.-W."/>
            <person name="Venkatesh S."/>
        </authorList>
    </citation>
    <scope>NUCLEOTIDE SEQUENCE [LARGE SCALE GENOMIC DNA]</scope>
    <source>
        <strain evidence="1">Blautia_luti_SSTS_Bg7063</strain>
    </source>
</reference>
<proteinExistence type="predicted"/>